<dbReference type="GO" id="GO:0016161">
    <property type="term" value="F:beta-amylase activity"/>
    <property type="evidence" value="ECO:0007669"/>
    <property type="project" value="UniProtKB-EC"/>
</dbReference>
<keyword evidence="2 4" id="KW-0119">Carbohydrate metabolism</keyword>
<accession>A0ABD3BQN2</accession>
<evidence type="ECO:0000256" key="3">
    <source>
        <dbReference type="ARBA" id="ARBA00023326"/>
    </source>
</evidence>
<name>A0ABD3BQN2_9LAMI</name>
<reference evidence="6" key="1">
    <citation type="journal article" date="2024" name="IScience">
        <title>Strigolactones Initiate the Formation of Haustorium-like Structures in Castilleja.</title>
        <authorList>
            <person name="Buerger M."/>
            <person name="Peterson D."/>
            <person name="Chory J."/>
        </authorList>
    </citation>
    <scope>NUCLEOTIDE SEQUENCE [LARGE SCALE GENOMIC DNA]</scope>
</reference>
<evidence type="ECO:0000256" key="4">
    <source>
        <dbReference type="RuleBase" id="RU000509"/>
    </source>
</evidence>
<dbReference type="Gene3D" id="3.20.20.80">
    <property type="entry name" value="Glycosidases"/>
    <property type="match status" value="1"/>
</dbReference>
<dbReference type="EC" id="3.2.1.2" evidence="4"/>
<dbReference type="GO" id="GO:0000272">
    <property type="term" value="P:polysaccharide catabolic process"/>
    <property type="evidence" value="ECO:0007669"/>
    <property type="project" value="UniProtKB-KW"/>
</dbReference>
<proteinExistence type="inferred from homology"/>
<dbReference type="InterPro" id="IPR017853">
    <property type="entry name" value="GH"/>
</dbReference>
<gene>
    <name evidence="5" type="ORF">CASFOL_036594</name>
</gene>
<comment type="caution">
    <text evidence="5">The sequence shown here is derived from an EMBL/GenBank/DDBJ whole genome shotgun (WGS) entry which is preliminary data.</text>
</comment>
<evidence type="ECO:0000313" key="6">
    <source>
        <dbReference type="Proteomes" id="UP001632038"/>
    </source>
</evidence>
<dbReference type="InterPro" id="IPR001554">
    <property type="entry name" value="Glyco_hydro_14"/>
</dbReference>
<dbReference type="Proteomes" id="UP001632038">
    <property type="component" value="Unassembled WGS sequence"/>
</dbReference>
<dbReference type="EMBL" id="JAVIJP010000067">
    <property type="protein sequence ID" value="KAL3619533.1"/>
    <property type="molecule type" value="Genomic_DNA"/>
</dbReference>
<dbReference type="AlphaFoldDB" id="A0ABD3BQN2"/>
<organism evidence="5 6">
    <name type="scientific">Castilleja foliolosa</name>
    <dbReference type="NCBI Taxonomy" id="1961234"/>
    <lineage>
        <taxon>Eukaryota</taxon>
        <taxon>Viridiplantae</taxon>
        <taxon>Streptophyta</taxon>
        <taxon>Embryophyta</taxon>
        <taxon>Tracheophyta</taxon>
        <taxon>Spermatophyta</taxon>
        <taxon>Magnoliopsida</taxon>
        <taxon>eudicotyledons</taxon>
        <taxon>Gunneridae</taxon>
        <taxon>Pentapetalae</taxon>
        <taxon>asterids</taxon>
        <taxon>lamiids</taxon>
        <taxon>Lamiales</taxon>
        <taxon>Orobanchaceae</taxon>
        <taxon>Pedicularideae</taxon>
        <taxon>Castillejinae</taxon>
        <taxon>Castilleja</taxon>
    </lineage>
</organism>
<comment type="similarity">
    <text evidence="1 4">Belongs to the glycosyl hydrolase 14 family.</text>
</comment>
<evidence type="ECO:0000256" key="1">
    <source>
        <dbReference type="ARBA" id="ARBA00005652"/>
    </source>
</evidence>
<evidence type="ECO:0000256" key="2">
    <source>
        <dbReference type="ARBA" id="ARBA00023277"/>
    </source>
</evidence>
<comment type="catalytic activity">
    <reaction evidence="4">
        <text>Hydrolysis of (1-&gt;4)-alpha-D-glucosidic linkages in polysaccharides so as to remove successive maltose units from the non-reducing ends of the chains.</text>
        <dbReference type="EC" id="3.2.1.2"/>
    </reaction>
</comment>
<keyword evidence="3 4" id="KW-0624">Polysaccharide degradation</keyword>
<protein>
    <recommendedName>
        <fullName evidence="4">Beta-amylase</fullName>
        <ecNumber evidence="4">3.2.1.2</ecNumber>
    </recommendedName>
</protein>
<dbReference type="Pfam" id="PF01373">
    <property type="entry name" value="Glyco_hydro_14"/>
    <property type="match status" value="1"/>
</dbReference>
<keyword evidence="4" id="KW-0378">Hydrolase</keyword>
<keyword evidence="6" id="KW-1185">Reference proteome</keyword>
<keyword evidence="4" id="KW-0326">Glycosidase</keyword>
<sequence>MQRRPRSGGGGGAAVVGSPDLLAIHGVGPRNLRKLVEKGFEGVAQLKRCGGNVGDSCTIPLPKWAVEEIDKDPDLAYTNHCSPINYSRSIGILASEASKDGEIAQILDQFLQTLDFDSPHTLQTRALELNHQAKNIWENHRFIGVLLKTLLPCSMRRFNLVASRKLTEFIMRKIKSDPSFKDVFKYSEPDSLMRSALSIWIGYWSNDYMTFLLVDLMGRRALGLNYYVDVSEDVVNDEKTHLASGAFPAVEEDMIVCSPLIADLRQDESIKTLAKQLIENPVAVKLAEELLMSLQDDVPVGRDDHYKYHMRHKKAVFKFWCDPLIVLQLSKALKESVHLVNIFKKCSKRAPFLRCAERFTRIQRDPLLVPILRGDPNHKMRGAVSILFGYCSEVDLSMLVCAIFGAQEENDAFSEYTQKMMHFR</sequence>
<evidence type="ECO:0000313" key="5">
    <source>
        <dbReference type="EMBL" id="KAL3619533.1"/>
    </source>
</evidence>
<dbReference type="SUPFAM" id="SSF51445">
    <property type="entry name" value="(Trans)glycosidases"/>
    <property type="match status" value="1"/>
</dbReference>